<accession>Q65XE7</accession>
<evidence type="ECO:0000313" key="2">
    <source>
        <dbReference type="EMBL" id="AAU44029.1"/>
    </source>
</evidence>
<dbReference type="AlphaFoldDB" id="Q65XE7"/>
<keyword evidence="1" id="KW-1133">Transmembrane helix</keyword>
<gene>
    <name evidence="2" type="ORF">OJ1504_G04.7</name>
    <name evidence="3" type="ORF">OsJ_17128</name>
</gene>
<protein>
    <submittedName>
        <fullName evidence="3">Uncharacterized protein</fullName>
    </submittedName>
</protein>
<evidence type="ECO:0000256" key="1">
    <source>
        <dbReference type="SAM" id="Phobius"/>
    </source>
</evidence>
<reference evidence="2" key="1">
    <citation type="submission" date="2004-10" db="EMBL/GenBank/DDBJ databases">
        <title>Oryza sativa BAC OJ1504_G04 genomic sequence.</title>
        <authorList>
            <person name="Chow T.-Y."/>
            <person name="Hsing Y.-I.C."/>
            <person name="Chen C.-S."/>
            <person name="Chen H.-H."/>
            <person name="Liu S.-M."/>
            <person name="Chao Y.-T."/>
            <person name="Chang S.-J."/>
            <person name="Chen H.-C."/>
            <person name="Chen S.-K."/>
            <person name="Chen T.-R."/>
            <person name="Chen Y.-L."/>
            <person name="Cheng C.-H."/>
            <person name="Chung C.-I."/>
            <person name="Han S.-Y."/>
            <person name="Hsiao S.-H."/>
            <person name="Hsiung J.-N."/>
            <person name="Hsu C.-H."/>
            <person name="Huang J.-J."/>
            <person name="Kau P.-I."/>
            <person name="Lee M.-C."/>
            <person name="Leu H.-L."/>
            <person name="Li Y.-F."/>
            <person name="Lin S.-J."/>
            <person name="Lin Y.-C."/>
            <person name="Wu S.-W."/>
            <person name="Yu C.-Y."/>
            <person name="Yu S.-W."/>
            <person name="Wu H.-P."/>
            <person name="Shaw J.-F."/>
        </authorList>
    </citation>
    <scope>NUCLEOTIDE SEQUENCE</scope>
</reference>
<reference evidence="3" key="3">
    <citation type="journal article" date="2005" name="PLoS Biol.">
        <title>The genomes of Oryza sativa: a history of duplications.</title>
        <authorList>
            <person name="Yu J."/>
            <person name="Wang J."/>
            <person name="Lin W."/>
            <person name="Li S."/>
            <person name="Li H."/>
            <person name="Zhou J."/>
            <person name="Ni P."/>
            <person name="Dong W."/>
            <person name="Hu S."/>
            <person name="Zeng C."/>
            <person name="Zhang J."/>
            <person name="Zhang Y."/>
            <person name="Li R."/>
            <person name="Xu Z."/>
            <person name="Li S."/>
            <person name="Li X."/>
            <person name="Zheng H."/>
            <person name="Cong L."/>
            <person name="Lin L."/>
            <person name="Yin J."/>
            <person name="Geng J."/>
            <person name="Li G."/>
            <person name="Shi J."/>
            <person name="Liu J."/>
            <person name="Lv H."/>
            <person name="Li J."/>
            <person name="Wang J."/>
            <person name="Deng Y."/>
            <person name="Ran L."/>
            <person name="Shi X."/>
            <person name="Wang X."/>
            <person name="Wu Q."/>
            <person name="Li C."/>
            <person name="Ren X."/>
            <person name="Wang J."/>
            <person name="Wang X."/>
            <person name="Li D."/>
            <person name="Liu D."/>
            <person name="Zhang X."/>
            <person name="Ji Z."/>
            <person name="Zhao W."/>
            <person name="Sun Y."/>
            <person name="Zhang Z."/>
            <person name="Bao J."/>
            <person name="Han Y."/>
            <person name="Dong L."/>
            <person name="Ji J."/>
            <person name="Chen P."/>
            <person name="Wu S."/>
            <person name="Liu J."/>
            <person name="Xiao Y."/>
            <person name="Bu D."/>
            <person name="Tan J."/>
            <person name="Yang L."/>
            <person name="Ye C."/>
            <person name="Zhang J."/>
            <person name="Xu J."/>
            <person name="Zhou Y."/>
            <person name="Yu Y."/>
            <person name="Zhang B."/>
            <person name="Zhuang S."/>
            <person name="Wei H."/>
            <person name="Liu B."/>
            <person name="Lei M."/>
            <person name="Yu H."/>
            <person name="Li Y."/>
            <person name="Xu H."/>
            <person name="Wei S."/>
            <person name="He X."/>
            <person name="Fang L."/>
            <person name="Zhang Z."/>
            <person name="Zhang Y."/>
            <person name="Huang X."/>
            <person name="Su Z."/>
            <person name="Tong W."/>
            <person name="Li J."/>
            <person name="Tong Z."/>
            <person name="Li S."/>
            <person name="Ye J."/>
            <person name="Wang L."/>
            <person name="Fang L."/>
            <person name="Lei T."/>
            <person name="Chen C."/>
            <person name="Chen H."/>
            <person name="Xu Z."/>
            <person name="Li H."/>
            <person name="Huang H."/>
            <person name="Zhang F."/>
            <person name="Xu H."/>
            <person name="Li N."/>
            <person name="Zhao C."/>
            <person name="Li S."/>
            <person name="Dong L."/>
            <person name="Huang Y."/>
            <person name="Li L."/>
            <person name="Xi Y."/>
            <person name="Qi Q."/>
            <person name="Li W."/>
            <person name="Zhang B."/>
            <person name="Hu W."/>
            <person name="Zhang Y."/>
            <person name="Tian X."/>
            <person name="Jiao Y."/>
            <person name="Liang X."/>
            <person name="Jin J."/>
            <person name="Gao L."/>
            <person name="Zheng W."/>
            <person name="Hao B."/>
            <person name="Liu S."/>
            <person name="Wang W."/>
            <person name="Yuan L."/>
            <person name="Cao M."/>
            <person name="McDermott J."/>
            <person name="Samudrala R."/>
            <person name="Wang J."/>
            <person name="Wong G.K."/>
            <person name="Yang H."/>
        </authorList>
    </citation>
    <scope>NUCLEOTIDE SEQUENCE [LARGE SCALE GENOMIC DNA]</scope>
</reference>
<proteinExistence type="predicted"/>
<accession>B9FMG5</accession>
<name>Q65XE7_ORYSJ</name>
<reference evidence="4" key="2">
    <citation type="journal article" date="2005" name="Nature">
        <title>The map-based sequence of the rice genome.</title>
        <authorList>
            <consortium name="International rice genome sequencing project (IRGSP)"/>
            <person name="Matsumoto T."/>
            <person name="Wu J."/>
            <person name="Kanamori H."/>
            <person name="Katayose Y."/>
            <person name="Fujisawa M."/>
            <person name="Namiki N."/>
            <person name="Mizuno H."/>
            <person name="Yamamoto K."/>
            <person name="Antonio B.A."/>
            <person name="Baba T."/>
            <person name="Sakata K."/>
            <person name="Nagamura Y."/>
            <person name="Aoki H."/>
            <person name="Arikawa K."/>
            <person name="Arita K."/>
            <person name="Bito T."/>
            <person name="Chiden Y."/>
            <person name="Fujitsuka N."/>
            <person name="Fukunaka R."/>
            <person name="Hamada M."/>
            <person name="Harada C."/>
            <person name="Hayashi A."/>
            <person name="Hijishita S."/>
            <person name="Honda M."/>
            <person name="Hosokawa S."/>
            <person name="Ichikawa Y."/>
            <person name="Idonuma A."/>
            <person name="Iijima M."/>
            <person name="Ikeda M."/>
            <person name="Ikeno M."/>
            <person name="Ito K."/>
            <person name="Ito S."/>
            <person name="Ito T."/>
            <person name="Ito Y."/>
            <person name="Ito Y."/>
            <person name="Iwabuchi A."/>
            <person name="Kamiya K."/>
            <person name="Karasawa W."/>
            <person name="Kurita K."/>
            <person name="Katagiri S."/>
            <person name="Kikuta A."/>
            <person name="Kobayashi H."/>
            <person name="Kobayashi N."/>
            <person name="Machita K."/>
            <person name="Maehara T."/>
            <person name="Masukawa M."/>
            <person name="Mizubayashi T."/>
            <person name="Mukai Y."/>
            <person name="Nagasaki H."/>
            <person name="Nagata Y."/>
            <person name="Naito S."/>
            <person name="Nakashima M."/>
            <person name="Nakama Y."/>
            <person name="Nakamichi Y."/>
            <person name="Nakamura M."/>
            <person name="Meguro A."/>
            <person name="Negishi M."/>
            <person name="Ohta I."/>
            <person name="Ohta T."/>
            <person name="Okamoto M."/>
            <person name="Ono N."/>
            <person name="Saji S."/>
            <person name="Sakaguchi M."/>
            <person name="Sakai K."/>
            <person name="Shibata M."/>
            <person name="Shimokawa T."/>
            <person name="Song J."/>
            <person name="Takazaki Y."/>
            <person name="Terasawa K."/>
            <person name="Tsugane M."/>
            <person name="Tsuji K."/>
            <person name="Ueda S."/>
            <person name="Waki K."/>
            <person name="Yamagata H."/>
            <person name="Yamamoto M."/>
            <person name="Yamamoto S."/>
            <person name="Yamane H."/>
            <person name="Yoshiki S."/>
            <person name="Yoshihara R."/>
            <person name="Yukawa K."/>
            <person name="Zhong H."/>
            <person name="Yano M."/>
            <person name="Yuan Q."/>
            <person name="Ouyang S."/>
            <person name="Liu J."/>
            <person name="Jones K.M."/>
            <person name="Gansberger K."/>
            <person name="Moffat K."/>
            <person name="Hill J."/>
            <person name="Bera J."/>
            <person name="Fadrosh D."/>
            <person name="Jin S."/>
            <person name="Johri S."/>
            <person name="Kim M."/>
            <person name="Overton L."/>
            <person name="Reardon M."/>
            <person name="Tsitrin T."/>
            <person name="Vuong H."/>
            <person name="Weaver B."/>
            <person name="Ciecko A."/>
            <person name="Tallon L."/>
            <person name="Jackson J."/>
            <person name="Pai G."/>
            <person name="Aken S.V."/>
            <person name="Utterback T."/>
            <person name="Reidmuller S."/>
            <person name="Feldblyum T."/>
            <person name="Hsiao J."/>
            <person name="Zismann V."/>
            <person name="Iobst S."/>
            <person name="de Vazeille A.R."/>
            <person name="Buell C.R."/>
            <person name="Ying K."/>
            <person name="Li Y."/>
            <person name="Lu T."/>
            <person name="Huang Y."/>
            <person name="Zhao Q."/>
            <person name="Feng Q."/>
            <person name="Zhang L."/>
            <person name="Zhu J."/>
            <person name="Weng Q."/>
            <person name="Mu J."/>
            <person name="Lu Y."/>
            <person name="Fan D."/>
            <person name="Liu Y."/>
            <person name="Guan J."/>
            <person name="Zhang Y."/>
            <person name="Yu S."/>
            <person name="Liu X."/>
            <person name="Zhang Y."/>
            <person name="Hong G."/>
            <person name="Han B."/>
            <person name="Choisne N."/>
            <person name="Demange N."/>
            <person name="Orjeda G."/>
            <person name="Samain S."/>
            <person name="Cattolico L."/>
            <person name="Pelletier E."/>
            <person name="Couloux A."/>
            <person name="Segurens B."/>
            <person name="Wincker P."/>
            <person name="D'Hont A."/>
            <person name="Scarpelli C."/>
            <person name="Weissenbach J."/>
            <person name="Salanoubat M."/>
            <person name="Quetier F."/>
            <person name="Yu Y."/>
            <person name="Kim H.R."/>
            <person name="Rambo T."/>
            <person name="Currie J."/>
            <person name="Collura K."/>
            <person name="Luo M."/>
            <person name="Yang T."/>
            <person name="Ammiraju J.S.S."/>
            <person name="Engler F."/>
            <person name="Soderlund C."/>
            <person name="Wing R.A."/>
            <person name="Palmer L.E."/>
            <person name="de la Bastide M."/>
            <person name="Spiegel L."/>
            <person name="Nascimento L."/>
            <person name="Zutavern T."/>
            <person name="O'Shaughnessy A."/>
            <person name="Dike S."/>
            <person name="Dedhia N."/>
            <person name="Preston R."/>
            <person name="Balija V."/>
            <person name="McCombie W.R."/>
            <person name="Chow T."/>
            <person name="Chen H."/>
            <person name="Chung M."/>
            <person name="Chen C."/>
            <person name="Shaw J."/>
            <person name="Wu H."/>
            <person name="Hsiao K."/>
            <person name="Chao Y."/>
            <person name="Chu M."/>
            <person name="Cheng C."/>
            <person name="Hour A."/>
            <person name="Lee P."/>
            <person name="Lin S."/>
            <person name="Lin Y."/>
            <person name="Liou J."/>
            <person name="Liu S."/>
            <person name="Hsing Y."/>
            <person name="Raghuvanshi S."/>
            <person name="Mohanty A."/>
            <person name="Bharti A.K."/>
            <person name="Gaur A."/>
            <person name="Gupta V."/>
            <person name="Kumar D."/>
            <person name="Ravi V."/>
            <person name="Vij S."/>
            <person name="Kapur A."/>
            <person name="Khurana P."/>
            <person name="Khurana P."/>
            <person name="Khurana J.P."/>
            <person name="Tyagi A.K."/>
            <person name="Gaikwad K."/>
            <person name="Singh A."/>
            <person name="Dalal V."/>
            <person name="Srivastava S."/>
            <person name="Dixit A."/>
            <person name="Pal A.K."/>
            <person name="Ghazi I.A."/>
            <person name="Yadav M."/>
            <person name="Pandit A."/>
            <person name="Bhargava A."/>
            <person name="Sureshbabu K."/>
            <person name="Batra K."/>
            <person name="Sharma T.R."/>
            <person name="Mohapatra T."/>
            <person name="Singh N.K."/>
            <person name="Messing J."/>
            <person name="Nelson A.B."/>
            <person name="Fuks G."/>
            <person name="Kavchok S."/>
            <person name="Keizer G."/>
            <person name="Linton E."/>
            <person name="Llaca V."/>
            <person name="Song R."/>
            <person name="Tanyolac B."/>
            <person name="Young S."/>
            <person name="Ho-Il K."/>
            <person name="Hahn J.H."/>
            <person name="Sangsakoo G."/>
            <person name="Vanavichit A."/>
            <person name="de Mattos Luiz.A.T."/>
            <person name="Zimmer P.D."/>
            <person name="Malone G."/>
            <person name="Dellagostin O."/>
            <person name="de Oliveira A.C."/>
            <person name="Bevan M."/>
            <person name="Bancroft I."/>
            <person name="Minx P."/>
            <person name="Cordum H."/>
            <person name="Wilson R."/>
            <person name="Cheng Z."/>
            <person name="Jin W."/>
            <person name="Jiang J."/>
            <person name="Leong S.A."/>
            <person name="Iwama H."/>
            <person name="Gojobori T."/>
            <person name="Itoh T."/>
            <person name="Niimura Y."/>
            <person name="Fujii Y."/>
            <person name="Habara T."/>
            <person name="Sakai H."/>
            <person name="Sato Y."/>
            <person name="Wilson G."/>
            <person name="Kumar K."/>
            <person name="McCouch S."/>
            <person name="Juretic N."/>
            <person name="Hoen D."/>
            <person name="Wright S."/>
            <person name="Bruskiewich R."/>
            <person name="Bureau T."/>
            <person name="Miyao A."/>
            <person name="Hirochika H."/>
            <person name="Nishikawa T."/>
            <person name="Kadowaki K."/>
            <person name="Sugiura M."/>
            <person name="Burr B."/>
            <person name="Sasaki T."/>
        </authorList>
    </citation>
    <scope>NUCLEOTIDE SEQUENCE [LARGE SCALE GENOMIC DNA]</scope>
    <source>
        <strain evidence="4">cv. Nipponbare</strain>
    </source>
</reference>
<organism evidence="3">
    <name type="scientific">Oryza sativa subsp. japonica</name>
    <name type="common">Rice</name>
    <dbReference type="NCBI Taxonomy" id="39947"/>
    <lineage>
        <taxon>Eukaryota</taxon>
        <taxon>Viridiplantae</taxon>
        <taxon>Streptophyta</taxon>
        <taxon>Embryophyta</taxon>
        <taxon>Tracheophyta</taxon>
        <taxon>Spermatophyta</taxon>
        <taxon>Magnoliopsida</taxon>
        <taxon>Liliopsida</taxon>
        <taxon>Poales</taxon>
        <taxon>Poaceae</taxon>
        <taxon>BOP clade</taxon>
        <taxon>Oryzoideae</taxon>
        <taxon>Oryzeae</taxon>
        <taxon>Oryzinae</taxon>
        <taxon>Oryza</taxon>
        <taxon>Oryza sativa</taxon>
    </lineage>
</organism>
<evidence type="ECO:0000313" key="3">
    <source>
        <dbReference type="EMBL" id="EEE62339.1"/>
    </source>
</evidence>
<evidence type="ECO:0000313" key="4">
    <source>
        <dbReference type="Proteomes" id="UP000000763"/>
    </source>
</evidence>
<keyword evidence="1" id="KW-0812">Transmembrane</keyword>
<dbReference type="EMBL" id="AC105772">
    <property type="protein sequence ID" value="AAU44029.1"/>
    <property type="molecule type" value="Genomic_DNA"/>
</dbReference>
<dbReference type="Proteomes" id="UP000000763">
    <property type="component" value="Chromosome 5"/>
</dbReference>
<feature type="transmembrane region" description="Helical" evidence="1">
    <location>
        <begin position="29"/>
        <end position="55"/>
    </location>
</feature>
<reference evidence="4" key="4">
    <citation type="journal article" date="2008" name="Nucleic Acids Res.">
        <title>The rice annotation project database (RAP-DB): 2008 update.</title>
        <authorList>
            <consortium name="The rice annotation project (RAP)"/>
        </authorList>
    </citation>
    <scope>GENOME REANNOTATION</scope>
    <source>
        <strain evidence="4">cv. Nipponbare</strain>
    </source>
</reference>
<reference evidence="3" key="5">
    <citation type="submission" date="2008-12" db="EMBL/GenBank/DDBJ databases">
        <title>Improved gene annotation of the rice (Oryza sativa) genomes.</title>
        <authorList>
            <person name="Wang J."/>
            <person name="Li R."/>
            <person name="Fan W."/>
            <person name="Huang Q."/>
            <person name="Zhang J."/>
            <person name="Zhou Y."/>
            <person name="Hu Y."/>
            <person name="Zi S."/>
            <person name="Li J."/>
            <person name="Ni P."/>
            <person name="Zheng H."/>
            <person name="Zhang Y."/>
            <person name="Zhao M."/>
            <person name="Hao Q."/>
            <person name="McDermott J."/>
            <person name="Samudrala R."/>
            <person name="Kristiansen K."/>
            <person name="Wong G.K.-S."/>
        </authorList>
    </citation>
    <scope>NUCLEOTIDE SEQUENCE</scope>
</reference>
<dbReference type="Proteomes" id="UP000007752">
    <property type="component" value="Chromosome 5"/>
</dbReference>
<dbReference type="EMBL" id="CM000142">
    <property type="protein sequence ID" value="EEE62339.1"/>
    <property type="molecule type" value="Genomic_DNA"/>
</dbReference>
<sequence length="80" mass="8240">MGAAGKASGMDGGGGARASSRRLSRYWSFFLALGFIAAALGMIFSMSLAAVLAALPFRRRPPGFSAAFLRPFAGRPANAS</sequence>
<keyword evidence="1" id="KW-0472">Membrane</keyword>